<dbReference type="GO" id="GO:0005524">
    <property type="term" value="F:ATP binding"/>
    <property type="evidence" value="ECO:0007669"/>
    <property type="project" value="UniProtKB-UniRule"/>
</dbReference>
<feature type="compositionally biased region" description="Pro residues" evidence="12">
    <location>
        <begin position="411"/>
        <end position="425"/>
    </location>
</feature>
<dbReference type="Gene3D" id="1.10.510.10">
    <property type="entry name" value="Transferase(Phosphotransferase) domain 1"/>
    <property type="match status" value="2"/>
</dbReference>
<dbReference type="GO" id="GO:0008349">
    <property type="term" value="F:MAP kinase kinase kinase kinase activity"/>
    <property type="evidence" value="ECO:0007669"/>
    <property type="project" value="InterPro"/>
</dbReference>
<dbReference type="InterPro" id="IPR011009">
    <property type="entry name" value="Kinase-like_dom_sf"/>
</dbReference>
<feature type="region of interest" description="Disordered" evidence="12">
    <location>
        <begin position="372"/>
        <end position="479"/>
    </location>
</feature>
<dbReference type="Pfam" id="PF00780">
    <property type="entry name" value="CNH"/>
    <property type="match status" value="1"/>
</dbReference>
<dbReference type="Pfam" id="PF00069">
    <property type="entry name" value="Pkinase"/>
    <property type="match status" value="2"/>
</dbReference>
<dbReference type="PIRSF" id="PIRSF038172">
    <property type="entry name" value="MAPKKKK"/>
    <property type="match status" value="1"/>
</dbReference>
<dbReference type="AlphaFoldDB" id="A0A6I8QSV3"/>
<keyword evidence="7 9" id="KW-0418">Kinase</keyword>
<dbReference type="PANTHER" id="PTHR48012">
    <property type="entry name" value="STERILE20-LIKE KINASE, ISOFORM B-RELATED"/>
    <property type="match status" value="1"/>
</dbReference>
<sequence>MSTGCDLSRRNPQEDFELIQRIGSGTYGDVYKARNVNTGELAAIKVIKLEPGEDFAVVQQEIIMMKDCKHTNIVAYFGSYLRRDKLWICMEFCGGGSLQDIYHVTGPLSEQQIAYVSRETLQVTSAVTFLLRYLTDFGVSAQITATIAKRKSFIGTPYWMAPEVAAVERKGGYNQLCDIWAVGITSIELAELQPPMFDLHPMRALFLMTKSNFQPPKLKDKMKWSNSFHHFIKMALTKNPKKRPTAEKLLQHPFLTQPLNRTLAIELLDKVNNPDHSSFHDFDDDDPEPMVVVPHRIHSTSRSVREEKTRSEINFGQIKFDPPLRKETEPHHDLDLQLEYGQGPQSNYFLGANNHVHSALVLVHLPRGHVAHLEDDDGDDDESKHNASEDDNQGTIKRCPVSESLARPASYVPPRPPPPRLPPHKPNALGNGVGSFHLNGDKEMSSLSQQSENQNSKSLNLPTRKDKKDVPKPISNGLPPTPKVHMGACFSKVFNGCPLKIHCATSWINPETRDQYLIFGAEEGIYTLNLNELHETSMEQLFPRRCTWLYVMNNCLLSISGKASQLYSHNLPGIFDYARQMQKLPVSIPAHKLPDRILPRKFAVSTKIPDTKWCQKCCVVRNPYTSHKYLCGALQSSIVLLEWVEPMQKFMLIKHIDFPLPCPLMLLEMLVVPEHEYPLVCVSVSKGTDFNQVVRFETVNPNSTSSWFTETDTPQSGVVHVTQLERDTILVCLDRCIKIVNLQGRLKSSRKLSSELTFDFQIESIVCLQDSVLAFWKHGMQGRSFRSNEITQEISDSTRIFRLLGSDRVVVLESRPTDNPTANSNLYILAGHENSY</sequence>
<evidence type="ECO:0000256" key="11">
    <source>
        <dbReference type="PROSITE-ProRule" id="PRU10141"/>
    </source>
</evidence>
<comment type="catalytic activity">
    <reaction evidence="9">
        <text>L-threonyl-[protein] + ATP = O-phospho-L-threonyl-[protein] + ADP + H(+)</text>
        <dbReference type="Rhea" id="RHEA:46608"/>
        <dbReference type="Rhea" id="RHEA-COMP:11060"/>
        <dbReference type="Rhea" id="RHEA-COMP:11605"/>
        <dbReference type="ChEBI" id="CHEBI:15378"/>
        <dbReference type="ChEBI" id="CHEBI:30013"/>
        <dbReference type="ChEBI" id="CHEBI:30616"/>
        <dbReference type="ChEBI" id="CHEBI:61977"/>
        <dbReference type="ChEBI" id="CHEBI:456216"/>
        <dbReference type="EC" id="2.7.11.1"/>
    </reaction>
</comment>
<evidence type="ECO:0000256" key="6">
    <source>
        <dbReference type="ARBA" id="ARBA00022741"/>
    </source>
</evidence>
<evidence type="ECO:0000259" key="13">
    <source>
        <dbReference type="PROSITE" id="PS50011"/>
    </source>
</evidence>
<accession>A0A6I8QSV3</accession>
<organism evidence="15">
    <name type="scientific">Xenopus tropicalis</name>
    <name type="common">Western clawed frog</name>
    <name type="synonym">Silurana tropicalis</name>
    <dbReference type="NCBI Taxonomy" id="8364"/>
    <lineage>
        <taxon>Eukaryota</taxon>
        <taxon>Metazoa</taxon>
        <taxon>Chordata</taxon>
        <taxon>Craniata</taxon>
        <taxon>Vertebrata</taxon>
        <taxon>Euteleostomi</taxon>
        <taxon>Amphibia</taxon>
        <taxon>Batrachia</taxon>
        <taxon>Anura</taxon>
        <taxon>Pipoidea</taxon>
        <taxon>Pipidae</taxon>
        <taxon>Xenopodinae</taxon>
        <taxon>Xenopus</taxon>
        <taxon>Silurana</taxon>
    </lineage>
</organism>
<feature type="binding site" evidence="10 11">
    <location>
        <position position="45"/>
    </location>
    <ligand>
        <name>ATP</name>
        <dbReference type="ChEBI" id="CHEBI:30616"/>
    </ligand>
</feature>
<dbReference type="PROSITE" id="PS50011">
    <property type="entry name" value="PROTEIN_KINASE_DOM"/>
    <property type="match status" value="1"/>
</dbReference>
<evidence type="ECO:0000256" key="4">
    <source>
        <dbReference type="ARBA" id="ARBA00022553"/>
    </source>
</evidence>
<dbReference type="SUPFAM" id="SSF56112">
    <property type="entry name" value="Protein kinase-like (PK-like)"/>
    <property type="match status" value="1"/>
</dbReference>
<dbReference type="InterPro" id="IPR017441">
    <property type="entry name" value="Protein_kinase_ATP_BS"/>
</dbReference>
<dbReference type="PROSITE" id="PS00107">
    <property type="entry name" value="PROTEIN_KINASE_ATP"/>
    <property type="match status" value="1"/>
</dbReference>
<reference evidence="15" key="1">
    <citation type="journal article" date="2010" name="Science">
        <title>The genome of the Western clawed frog Xenopus tropicalis.</title>
        <authorList>
            <person name="Hellsten U."/>
            <person name="Harland R.M."/>
            <person name="Gilchrist M.J."/>
            <person name="Hendrix D."/>
            <person name="Jurka J."/>
            <person name="Kapitonov V."/>
            <person name="Ovcharenko I."/>
            <person name="Putnam N.H."/>
            <person name="Shu S."/>
            <person name="Taher L."/>
            <person name="Blitz I.L."/>
            <person name="Blumberg B."/>
            <person name="Dichmann D.S."/>
            <person name="Dubchak I."/>
            <person name="Amaya E."/>
            <person name="Detter J.C."/>
            <person name="Fletcher R."/>
            <person name="Gerhard D.S."/>
            <person name="Goodstein D."/>
            <person name="Graves T."/>
            <person name="Grigoriev I.V."/>
            <person name="Grimwood J."/>
            <person name="Kawashima T."/>
            <person name="Lindquist E."/>
            <person name="Lucas S.M."/>
            <person name="Mead P.E."/>
            <person name="Mitros T."/>
            <person name="Ogino H."/>
            <person name="Ohta Y."/>
            <person name="Poliakov A.V."/>
            <person name="Pollet N."/>
            <person name="Robert J."/>
            <person name="Salamov A."/>
            <person name="Sater A.K."/>
            <person name="Schmutz J."/>
            <person name="Terry A."/>
            <person name="Vize P.D."/>
            <person name="Warren W.C."/>
            <person name="Wells D."/>
            <person name="Wills A."/>
            <person name="Wilson R.K."/>
            <person name="Zimmerman L.B."/>
            <person name="Zorn A.M."/>
            <person name="Grainger R."/>
            <person name="Grammer T."/>
            <person name="Khokha M.K."/>
            <person name="Richardson P.M."/>
            <person name="Rokhsar D.S."/>
        </authorList>
    </citation>
    <scope>NUCLEOTIDE SEQUENCE [LARGE SCALE GENOMIC DNA]</scope>
    <source>
        <strain evidence="15">Nigerian</strain>
    </source>
</reference>
<dbReference type="PANTHER" id="PTHR48012:SF17">
    <property type="entry name" value="MITOGEN-ACTIVATED PROTEIN KINASE KINASE KINASE KINASE 3"/>
    <property type="match status" value="1"/>
</dbReference>
<feature type="domain" description="Protein kinase" evidence="13">
    <location>
        <begin position="16"/>
        <end position="255"/>
    </location>
</feature>
<dbReference type="PROSITE" id="PS50219">
    <property type="entry name" value="CNH"/>
    <property type="match status" value="1"/>
</dbReference>
<comment type="similarity">
    <text evidence="2 9">Belongs to the protein kinase superfamily. STE Ser/Thr protein kinase family. STE20 subfamily.</text>
</comment>
<name>A0A6I8QSV3_XENTR</name>
<keyword evidence="8 9" id="KW-0067">ATP-binding</keyword>
<comment type="function">
    <text evidence="9">Serine/threonine kinase that plays a role in the response to environmental stress. Appears to act upstream of the JUN N-terminal pathway.</text>
</comment>
<evidence type="ECO:0000256" key="10">
    <source>
        <dbReference type="PIRSR" id="PIRSR038172-2"/>
    </source>
</evidence>
<evidence type="ECO:0000256" key="3">
    <source>
        <dbReference type="ARBA" id="ARBA00022527"/>
    </source>
</evidence>
<dbReference type="GeneTree" id="ENSGT00940000155483"/>
<protein>
    <recommendedName>
        <fullName evidence="9">Mitogen-activated protein kinase kinase kinase kinase</fullName>
        <ecNumber evidence="9">2.7.11.1</ecNumber>
    </recommendedName>
</protein>
<dbReference type="InterPro" id="IPR001180">
    <property type="entry name" value="CNH_dom"/>
</dbReference>
<dbReference type="Xenbase" id="XB-GENE-951441">
    <property type="gene designation" value="map4k3"/>
</dbReference>
<gene>
    <name evidence="15" type="primary">map4k3</name>
</gene>
<feature type="domain" description="CNH" evidence="14">
    <location>
        <begin position="498"/>
        <end position="809"/>
    </location>
</feature>
<proteinExistence type="inferred from homology"/>
<dbReference type="Ensembl" id="ENSXETT00000102750">
    <property type="protein sequence ID" value="ENSXETP00000075351"/>
    <property type="gene ID" value="ENSXETG00000018501"/>
</dbReference>
<evidence type="ECO:0000256" key="5">
    <source>
        <dbReference type="ARBA" id="ARBA00022679"/>
    </source>
</evidence>
<dbReference type="InterPro" id="IPR000719">
    <property type="entry name" value="Prot_kinase_dom"/>
</dbReference>
<evidence type="ECO:0000256" key="2">
    <source>
        <dbReference type="ARBA" id="ARBA00008874"/>
    </source>
</evidence>
<evidence type="ECO:0000256" key="7">
    <source>
        <dbReference type="ARBA" id="ARBA00022777"/>
    </source>
</evidence>
<evidence type="ECO:0000256" key="8">
    <source>
        <dbReference type="ARBA" id="ARBA00022840"/>
    </source>
</evidence>
<feature type="compositionally biased region" description="Low complexity" evidence="12">
    <location>
        <begin position="445"/>
        <end position="461"/>
    </location>
</feature>
<keyword evidence="5 9" id="KW-0808">Transferase</keyword>
<evidence type="ECO:0000256" key="9">
    <source>
        <dbReference type="PIRNR" id="PIRNR038172"/>
    </source>
</evidence>
<comment type="cofactor">
    <cofactor evidence="1 9">
        <name>Mg(2+)</name>
        <dbReference type="ChEBI" id="CHEBI:18420"/>
    </cofactor>
</comment>
<dbReference type="InterPro" id="IPR050629">
    <property type="entry name" value="STE20/SPS1-PAK"/>
</dbReference>
<evidence type="ECO:0000313" key="15">
    <source>
        <dbReference type="Ensembl" id="ENSXETP00000075351"/>
    </source>
</evidence>
<dbReference type="FunFam" id="1.10.510.10:FF:000031">
    <property type="entry name" value="Mitogen-activated protein kinase kinase kinase kinase"/>
    <property type="match status" value="1"/>
</dbReference>
<dbReference type="Bgee" id="ENSXETG00000018501">
    <property type="expression patterns" value="Expressed in testis and 13 other cell types or tissues"/>
</dbReference>
<comment type="catalytic activity">
    <reaction evidence="9">
        <text>L-seryl-[protein] + ATP = O-phospho-L-seryl-[protein] + ADP + H(+)</text>
        <dbReference type="Rhea" id="RHEA:17989"/>
        <dbReference type="Rhea" id="RHEA-COMP:9863"/>
        <dbReference type="Rhea" id="RHEA-COMP:11604"/>
        <dbReference type="ChEBI" id="CHEBI:15378"/>
        <dbReference type="ChEBI" id="CHEBI:29999"/>
        <dbReference type="ChEBI" id="CHEBI:30616"/>
        <dbReference type="ChEBI" id="CHEBI:83421"/>
        <dbReference type="ChEBI" id="CHEBI:456216"/>
        <dbReference type="EC" id="2.7.11.1"/>
    </reaction>
</comment>
<dbReference type="InterPro" id="IPR021160">
    <property type="entry name" value="MAPKKKK"/>
</dbReference>
<keyword evidence="3 9" id="KW-0723">Serine/threonine-protein kinase</keyword>
<dbReference type="SMART" id="SM00036">
    <property type="entry name" value="CNH"/>
    <property type="match status" value="1"/>
</dbReference>
<dbReference type="CDD" id="cd06613">
    <property type="entry name" value="STKc_MAP4K3_like"/>
    <property type="match status" value="1"/>
</dbReference>
<reference evidence="15" key="2">
    <citation type="submission" date="2020-05" db="UniProtKB">
        <authorList>
            <consortium name="Ensembl"/>
        </authorList>
    </citation>
    <scope>IDENTIFICATION</scope>
</reference>
<evidence type="ECO:0000259" key="14">
    <source>
        <dbReference type="PROSITE" id="PS50219"/>
    </source>
</evidence>
<dbReference type="EC" id="2.7.11.1" evidence="9"/>
<evidence type="ECO:0000256" key="12">
    <source>
        <dbReference type="SAM" id="MobiDB-lite"/>
    </source>
</evidence>
<feature type="region of interest" description="Disordered" evidence="12">
    <location>
        <begin position="298"/>
        <end position="329"/>
    </location>
</feature>
<keyword evidence="6 9" id="KW-0547">Nucleotide-binding</keyword>
<evidence type="ECO:0000256" key="1">
    <source>
        <dbReference type="ARBA" id="ARBA00001946"/>
    </source>
</evidence>
<feature type="binding site" evidence="10">
    <location>
        <begin position="22"/>
        <end position="30"/>
    </location>
    <ligand>
        <name>ATP</name>
        <dbReference type="ChEBI" id="CHEBI:30616"/>
    </ligand>
</feature>
<keyword evidence="4" id="KW-0597">Phosphoprotein</keyword>